<dbReference type="SMART" id="SM00642">
    <property type="entry name" value="Aamy"/>
    <property type="match status" value="1"/>
</dbReference>
<dbReference type="Pfam" id="PF00128">
    <property type="entry name" value="Alpha-amylase"/>
    <property type="match status" value="1"/>
</dbReference>
<evidence type="ECO:0000313" key="6">
    <source>
        <dbReference type="Proteomes" id="UP000461880"/>
    </source>
</evidence>
<dbReference type="Gene3D" id="3.90.400.10">
    <property type="entry name" value="Oligo-1,6-glucosidase, Domain 2"/>
    <property type="match status" value="1"/>
</dbReference>
<dbReference type="FunFam" id="3.90.400.10:FF:000002">
    <property type="entry name" value="Sucrose isomerase"/>
    <property type="match status" value="1"/>
</dbReference>
<dbReference type="InterPro" id="IPR032091">
    <property type="entry name" value="Malt_amylase-like_C"/>
</dbReference>
<evidence type="ECO:0000313" key="5">
    <source>
        <dbReference type="EMBL" id="MSS58934.1"/>
    </source>
</evidence>
<organism evidence="5 6">
    <name type="scientific">Stecheria intestinalis</name>
    <dbReference type="NCBI Taxonomy" id="2606630"/>
    <lineage>
        <taxon>Bacteria</taxon>
        <taxon>Bacillati</taxon>
        <taxon>Bacillota</taxon>
        <taxon>Erysipelotrichia</taxon>
        <taxon>Erysipelotrichales</taxon>
        <taxon>Erysipelotrichaceae</taxon>
        <taxon>Stecheria</taxon>
    </lineage>
</organism>
<protein>
    <submittedName>
        <fullName evidence="5">Alpha-glucosidase</fullName>
    </submittedName>
</protein>
<dbReference type="Pfam" id="PF16657">
    <property type="entry name" value="Malt_amylase_C"/>
    <property type="match status" value="1"/>
</dbReference>
<keyword evidence="2" id="KW-0378">Hydrolase</keyword>
<dbReference type="SUPFAM" id="SSF51445">
    <property type="entry name" value="(Trans)glycosidases"/>
    <property type="match status" value="1"/>
</dbReference>
<dbReference type="NCBIfam" id="NF008183">
    <property type="entry name" value="PRK10933.1"/>
    <property type="match status" value="1"/>
</dbReference>
<proteinExistence type="inferred from homology"/>
<dbReference type="InterPro" id="IPR017853">
    <property type="entry name" value="GH"/>
</dbReference>
<feature type="domain" description="Glycosyl hydrolase family 13 catalytic" evidence="4">
    <location>
        <begin position="11"/>
        <end position="402"/>
    </location>
</feature>
<gene>
    <name evidence="5" type="ORF">FYJ51_08435</name>
</gene>
<dbReference type="GO" id="GO:0004556">
    <property type="term" value="F:alpha-amylase activity"/>
    <property type="evidence" value="ECO:0007669"/>
    <property type="project" value="TreeGrafter"/>
</dbReference>
<dbReference type="InterPro" id="IPR013780">
    <property type="entry name" value="Glyco_hydro_b"/>
</dbReference>
<accession>A0A7X2NSV6</accession>
<reference evidence="5 6" key="1">
    <citation type="submission" date="2019-08" db="EMBL/GenBank/DDBJ databases">
        <title>In-depth cultivation of the pig gut microbiome towards novel bacterial diversity and tailored functional studies.</title>
        <authorList>
            <person name="Wylensek D."/>
            <person name="Hitch T.C.A."/>
            <person name="Clavel T."/>
        </authorList>
    </citation>
    <scope>NUCLEOTIDE SEQUENCE [LARGE SCALE GENOMIC DNA]</scope>
    <source>
        <strain evidence="5 6">Oil+RF-744-GAM-WT-6</strain>
    </source>
</reference>
<name>A0A7X2NSV6_9FIRM</name>
<dbReference type="InterPro" id="IPR006047">
    <property type="entry name" value="GH13_cat_dom"/>
</dbReference>
<keyword evidence="3" id="KW-0326">Glycosidase</keyword>
<dbReference type="Gene3D" id="3.20.20.80">
    <property type="entry name" value="Glycosidases"/>
    <property type="match status" value="1"/>
</dbReference>
<dbReference type="SUPFAM" id="SSF51011">
    <property type="entry name" value="Glycosyl hydrolase domain"/>
    <property type="match status" value="1"/>
</dbReference>
<dbReference type="RefSeq" id="WP_154504962.1">
    <property type="nucleotide sequence ID" value="NZ_VUMN01000019.1"/>
</dbReference>
<dbReference type="FunFam" id="3.20.20.80:FF:000064">
    <property type="entry name" value="Oligo-1,6-glucosidase"/>
    <property type="match status" value="1"/>
</dbReference>
<dbReference type="AlphaFoldDB" id="A0A7X2NSV6"/>
<evidence type="ECO:0000259" key="4">
    <source>
        <dbReference type="SMART" id="SM00642"/>
    </source>
</evidence>
<dbReference type="PANTHER" id="PTHR10357">
    <property type="entry name" value="ALPHA-AMYLASE FAMILY MEMBER"/>
    <property type="match status" value="1"/>
</dbReference>
<evidence type="ECO:0000256" key="1">
    <source>
        <dbReference type="ARBA" id="ARBA00008061"/>
    </source>
</evidence>
<dbReference type="FunFam" id="2.60.40.1180:FF:000007">
    <property type="entry name" value="Sucrose isomerase"/>
    <property type="match status" value="1"/>
</dbReference>
<evidence type="ECO:0000256" key="2">
    <source>
        <dbReference type="ARBA" id="ARBA00022801"/>
    </source>
</evidence>
<keyword evidence="6" id="KW-1185">Reference proteome</keyword>
<dbReference type="PANTHER" id="PTHR10357:SF179">
    <property type="entry name" value="NEUTRAL AND BASIC AMINO ACID TRANSPORT PROTEIN RBAT"/>
    <property type="match status" value="1"/>
</dbReference>
<evidence type="ECO:0000256" key="3">
    <source>
        <dbReference type="ARBA" id="ARBA00023295"/>
    </source>
</evidence>
<dbReference type="CDD" id="cd11333">
    <property type="entry name" value="AmyAc_SI_OligoGlu_DGase"/>
    <property type="match status" value="1"/>
</dbReference>
<sequence>MEWWKKAVIYEIYPKSFFDSNGDGIGDLNGITSKLDYLSELGIDAIWLCPVCLSPQVDNGYDVSDYRQIDPMFGTMDSMDLLISEAKKRNIRIIMDLVLNHSSDQHPWFRDAIRSRDSEFHDYYVFRDGSPESPPNRMRACFGGSAWTYVPALKQYYFHQFADQQPDLNWDNSELRKQLYEIINFWIGKGVGGFRFDVIDQIAKEPDLEITANGPMLHAYIREMNQNTFGGKNLITVGEAWGADIQSAREFSDPSGKEFSMVFQFEHILLDQQEGKEKWDLAPLRLSDLKRVISKWQTGLFNCGWNSLFWNNHDLPRIVSRWGNDRNYREVSAKMLATLLYGLQGTPYIYQGEELAMTNIRLPIEEYKDVETLNLYHERIAEGYSEDEVMQSIYARGRDNARTPMQWSDSKNAGFSKGIPWLKVNPNYHTINAQQELADPDSVFHYYQKLIRLRKQYDVFTEGKFRLLLESHPQIFAYERMSRNERLLVVCNFSDQPSDFPKELLGSSPELLISNIPGSYTTHLSPYQSFIVLNHI</sequence>
<dbReference type="Proteomes" id="UP000461880">
    <property type="component" value="Unassembled WGS sequence"/>
</dbReference>
<comment type="similarity">
    <text evidence="1">Belongs to the glycosyl hydrolase 13 family.</text>
</comment>
<dbReference type="Gene3D" id="2.60.40.1180">
    <property type="entry name" value="Golgi alpha-mannosidase II"/>
    <property type="match status" value="1"/>
</dbReference>
<comment type="caution">
    <text evidence="5">The sequence shown here is derived from an EMBL/GenBank/DDBJ whole genome shotgun (WGS) entry which is preliminary data.</text>
</comment>
<dbReference type="EMBL" id="VUMN01000019">
    <property type="protein sequence ID" value="MSS58934.1"/>
    <property type="molecule type" value="Genomic_DNA"/>
</dbReference>
<dbReference type="GO" id="GO:0009313">
    <property type="term" value="P:oligosaccharide catabolic process"/>
    <property type="evidence" value="ECO:0007669"/>
    <property type="project" value="TreeGrafter"/>
</dbReference>
<dbReference type="InterPro" id="IPR045857">
    <property type="entry name" value="O16G_dom_2"/>
</dbReference>